<dbReference type="EMBL" id="PDHH01000001">
    <property type="protein sequence ID" value="PSM53256.1"/>
    <property type="molecule type" value="Genomic_DNA"/>
</dbReference>
<keyword evidence="4" id="KW-1185">Reference proteome</keyword>
<dbReference type="InterPro" id="IPR012336">
    <property type="entry name" value="Thioredoxin-like_fold"/>
</dbReference>
<feature type="chain" id="PRO_5015112268" description="Thioredoxin-like fold domain-containing protein" evidence="1">
    <location>
        <begin position="18"/>
        <end position="235"/>
    </location>
</feature>
<name>A0A2P8R429_9BACT</name>
<evidence type="ECO:0000256" key="1">
    <source>
        <dbReference type="SAM" id="SignalP"/>
    </source>
</evidence>
<dbReference type="PANTHER" id="PTHR35272">
    <property type="entry name" value="THIOL:DISULFIDE INTERCHANGE PROTEIN DSBC-RELATED"/>
    <property type="match status" value="1"/>
</dbReference>
<evidence type="ECO:0000313" key="3">
    <source>
        <dbReference type="EMBL" id="PSM53256.1"/>
    </source>
</evidence>
<dbReference type="InterPro" id="IPR036249">
    <property type="entry name" value="Thioredoxin-like_sf"/>
</dbReference>
<dbReference type="AlphaFoldDB" id="A0A2P8R429"/>
<feature type="domain" description="Thioredoxin-like fold" evidence="2">
    <location>
        <begin position="120"/>
        <end position="228"/>
    </location>
</feature>
<dbReference type="Pfam" id="PF13098">
    <property type="entry name" value="Thioredoxin_2"/>
    <property type="match status" value="1"/>
</dbReference>
<proteinExistence type="predicted"/>
<dbReference type="RefSeq" id="WP_106869869.1">
    <property type="nucleotide sequence ID" value="NZ_CP053841.1"/>
</dbReference>
<feature type="signal peptide" evidence="1">
    <location>
        <begin position="1"/>
        <end position="17"/>
    </location>
</feature>
<protein>
    <recommendedName>
        <fullName evidence="2">Thioredoxin-like fold domain-containing protein</fullName>
    </recommendedName>
</protein>
<evidence type="ECO:0000259" key="2">
    <source>
        <dbReference type="Pfam" id="PF13098"/>
    </source>
</evidence>
<dbReference type="PANTHER" id="PTHR35272:SF3">
    <property type="entry name" value="THIOL:DISULFIDE INTERCHANGE PROTEIN DSBC"/>
    <property type="match status" value="1"/>
</dbReference>
<sequence length="235" mass="26525">MKKILLTSALSLSAVFAATDAEILSLYQGMPHEIKMKIVERVPVKDFDGVEMVIIEMSQGDMRRKEVIFSKGDFVIPDLLNLKTQESYKAKYLDSLLIEKLAELYSKEDKANIIKIGNDNSKPTLIMLSDTDCPYCRREVANINEILKENNLEIIMTSIHGAKAHAKSVKVYEEMKNAKSDEEKIKVLNKWYAQDAKSPEVSEADVKKMEALANKYFSAGVQGVPYIVEKSKLVK</sequence>
<comment type="caution">
    <text evidence="3">The sequence shown here is derived from an EMBL/GenBank/DDBJ whole genome shotgun (WGS) entry which is preliminary data.</text>
</comment>
<gene>
    <name evidence="3" type="ORF">CQ405_01560</name>
</gene>
<dbReference type="OrthoDB" id="9800545at2"/>
<dbReference type="Proteomes" id="UP000240535">
    <property type="component" value="Unassembled WGS sequence"/>
</dbReference>
<evidence type="ECO:0000313" key="4">
    <source>
        <dbReference type="Proteomes" id="UP000240535"/>
    </source>
</evidence>
<accession>A0A2P8R429</accession>
<dbReference type="SUPFAM" id="SSF52833">
    <property type="entry name" value="Thioredoxin-like"/>
    <property type="match status" value="1"/>
</dbReference>
<organism evidence="3 4">
    <name type="scientific">Campylobacter blaseri</name>
    <dbReference type="NCBI Taxonomy" id="2042961"/>
    <lineage>
        <taxon>Bacteria</taxon>
        <taxon>Pseudomonadati</taxon>
        <taxon>Campylobacterota</taxon>
        <taxon>Epsilonproteobacteria</taxon>
        <taxon>Campylobacterales</taxon>
        <taxon>Campylobacteraceae</taxon>
        <taxon>Campylobacter</taxon>
    </lineage>
</organism>
<dbReference type="InterPro" id="IPR051470">
    <property type="entry name" value="Thiol:disulfide_interchange"/>
</dbReference>
<keyword evidence="1" id="KW-0732">Signal</keyword>
<dbReference type="Gene3D" id="3.40.30.10">
    <property type="entry name" value="Glutaredoxin"/>
    <property type="match status" value="1"/>
</dbReference>
<reference evidence="4" key="1">
    <citation type="submission" date="2017-10" db="EMBL/GenBank/DDBJ databases">
        <title>Campylobacter species from seals.</title>
        <authorList>
            <person name="Gilbert M.J."/>
            <person name="Zomer A.L."/>
            <person name="Timmerman A.J."/>
            <person name="Duim B."/>
            <person name="Wagenaar J.A."/>
        </authorList>
    </citation>
    <scope>NUCLEOTIDE SEQUENCE [LARGE SCALE GENOMIC DNA]</scope>
    <source>
        <strain evidence="4">17S00004-5</strain>
    </source>
</reference>